<dbReference type="InterPro" id="IPR007219">
    <property type="entry name" value="XnlR_reg_dom"/>
</dbReference>
<dbReference type="CDD" id="cd00067">
    <property type="entry name" value="GAL4"/>
    <property type="match status" value="1"/>
</dbReference>
<dbReference type="InterPro" id="IPR001138">
    <property type="entry name" value="Zn2Cys6_DnaBD"/>
</dbReference>
<gene>
    <name evidence="3" type="ORF">FB45DRAFT_906599</name>
</gene>
<feature type="domain" description="Xylanolytic transcriptional activator regulatory" evidence="2">
    <location>
        <begin position="219"/>
        <end position="350"/>
    </location>
</feature>
<dbReference type="GO" id="GO:0008270">
    <property type="term" value="F:zinc ion binding"/>
    <property type="evidence" value="ECO:0007669"/>
    <property type="project" value="InterPro"/>
</dbReference>
<dbReference type="Proteomes" id="UP001221142">
    <property type="component" value="Unassembled WGS sequence"/>
</dbReference>
<dbReference type="PANTHER" id="PTHR46910:SF38">
    <property type="entry name" value="ZN(2)-C6 FUNGAL-TYPE DOMAIN-CONTAINING PROTEIN"/>
    <property type="match status" value="1"/>
</dbReference>
<keyword evidence="4" id="KW-1185">Reference proteome</keyword>
<proteinExistence type="predicted"/>
<organism evidence="3 4">
    <name type="scientific">Roridomyces roridus</name>
    <dbReference type="NCBI Taxonomy" id="1738132"/>
    <lineage>
        <taxon>Eukaryota</taxon>
        <taxon>Fungi</taxon>
        <taxon>Dikarya</taxon>
        <taxon>Basidiomycota</taxon>
        <taxon>Agaricomycotina</taxon>
        <taxon>Agaricomycetes</taxon>
        <taxon>Agaricomycetidae</taxon>
        <taxon>Agaricales</taxon>
        <taxon>Marasmiineae</taxon>
        <taxon>Mycenaceae</taxon>
        <taxon>Roridomyces</taxon>
    </lineage>
</organism>
<dbReference type="GO" id="GO:0006351">
    <property type="term" value="P:DNA-templated transcription"/>
    <property type="evidence" value="ECO:0007669"/>
    <property type="project" value="InterPro"/>
</dbReference>
<dbReference type="InterPro" id="IPR050987">
    <property type="entry name" value="AtrR-like"/>
</dbReference>
<sequence length="715" mass="80592">MPTGSTAHDPPKKRLRNACDMCYKRKGDSAEKSDHRCTNCVVARIQCTHGRTQIRATPRDSKTGQQHVAEILSTSKVYIPDKDPTLSHRVLVQVALYARELEQTIANLAYNDVPTSDSEENSTATEDVLSDAYFQSLTISDDSTEQGTPAVQSQRSHRFHGRSSSVEFIRSAMRYMDENNFVYTIQRPKFWMTPPWEKLLTTAPRLFFPDDDLLVSLVQLYFAHVNPIFPILHSRSFQEFIADGLHFRDPDFGAVVLAVCAVGSRFSDDPRVFTGGERVEHSCGWKWFRQIRNLRMSDSTGSTLYRLQRIALSVLYLPGLSQTEESWTLTGLGVRLAQGVGAHLRGKYNSSHYGSYRAGIILDIDLPVDMADEYWGVPQNHRFTGTPSNSEFFTAFVKLIQIYGRIQREIYPVDGSMCKPSKVLELDSELNNWVDSIPERLRWDPNQENQILLDQSAAMWMLIHRRFIPAPGKLAAKTSFPSLAICANAARSCGHVMDVQARRGRGPLHHPHLMTAVFESAIVLLINVWTVVDASKPRTAENMSRTVADVLNFVNVLKLYERRWRVAGIKGDILSALISLGKPVPVPVSTPTTAHPPESLAQQRQRRELELSAQEPSHLFALPIHTEELGQLPIYDSFEYAFNETLQSTQVEVSDRECWDTEMDGRLFGGDVSVVAQADFLPTASSSVHIPSGYSWQDWGSYLTDVNHNWGTFQN</sequence>
<dbReference type="CDD" id="cd12148">
    <property type="entry name" value="fungal_TF_MHR"/>
    <property type="match status" value="1"/>
</dbReference>
<comment type="caution">
    <text evidence="3">The sequence shown here is derived from an EMBL/GenBank/DDBJ whole genome shotgun (WGS) entry which is preliminary data.</text>
</comment>
<keyword evidence="1" id="KW-0539">Nucleus</keyword>
<dbReference type="AlphaFoldDB" id="A0AAD7FPN3"/>
<evidence type="ECO:0000256" key="1">
    <source>
        <dbReference type="ARBA" id="ARBA00023242"/>
    </source>
</evidence>
<reference evidence="3" key="1">
    <citation type="submission" date="2023-03" db="EMBL/GenBank/DDBJ databases">
        <title>Massive genome expansion in bonnet fungi (Mycena s.s.) driven by repeated elements and novel gene families across ecological guilds.</title>
        <authorList>
            <consortium name="Lawrence Berkeley National Laboratory"/>
            <person name="Harder C.B."/>
            <person name="Miyauchi S."/>
            <person name="Viragh M."/>
            <person name="Kuo A."/>
            <person name="Thoen E."/>
            <person name="Andreopoulos B."/>
            <person name="Lu D."/>
            <person name="Skrede I."/>
            <person name="Drula E."/>
            <person name="Henrissat B."/>
            <person name="Morin E."/>
            <person name="Kohler A."/>
            <person name="Barry K."/>
            <person name="LaButti K."/>
            <person name="Morin E."/>
            <person name="Salamov A."/>
            <person name="Lipzen A."/>
            <person name="Mereny Z."/>
            <person name="Hegedus B."/>
            <person name="Baldrian P."/>
            <person name="Stursova M."/>
            <person name="Weitz H."/>
            <person name="Taylor A."/>
            <person name="Grigoriev I.V."/>
            <person name="Nagy L.G."/>
            <person name="Martin F."/>
            <person name="Kauserud H."/>
        </authorList>
    </citation>
    <scope>NUCLEOTIDE SEQUENCE</scope>
    <source>
        <strain evidence="3">9284</strain>
    </source>
</reference>
<dbReference type="GO" id="GO:0000981">
    <property type="term" value="F:DNA-binding transcription factor activity, RNA polymerase II-specific"/>
    <property type="evidence" value="ECO:0007669"/>
    <property type="project" value="InterPro"/>
</dbReference>
<evidence type="ECO:0000313" key="3">
    <source>
        <dbReference type="EMBL" id="KAJ7636418.1"/>
    </source>
</evidence>
<evidence type="ECO:0000259" key="2">
    <source>
        <dbReference type="Pfam" id="PF04082"/>
    </source>
</evidence>
<dbReference type="GO" id="GO:0003677">
    <property type="term" value="F:DNA binding"/>
    <property type="evidence" value="ECO:0007669"/>
    <property type="project" value="InterPro"/>
</dbReference>
<dbReference type="Pfam" id="PF04082">
    <property type="entry name" value="Fungal_trans"/>
    <property type="match status" value="1"/>
</dbReference>
<name>A0AAD7FPN3_9AGAR</name>
<evidence type="ECO:0000313" key="4">
    <source>
        <dbReference type="Proteomes" id="UP001221142"/>
    </source>
</evidence>
<dbReference type="PANTHER" id="PTHR46910">
    <property type="entry name" value="TRANSCRIPTION FACTOR PDR1"/>
    <property type="match status" value="1"/>
</dbReference>
<dbReference type="EMBL" id="JARKIF010000006">
    <property type="protein sequence ID" value="KAJ7636418.1"/>
    <property type="molecule type" value="Genomic_DNA"/>
</dbReference>
<protein>
    <recommendedName>
        <fullName evidence="2">Xylanolytic transcriptional activator regulatory domain-containing protein</fullName>
    </recommendedName>
</protein>
<accession>A0AAD7FPN3</accession>